<keyword evidence="6" id="KW-0808">Transferase</keyword>
<evidence type="ECO:0000256" key="1">
    <source>
        <dbReference type="ARBA" id="ARBA00000085"/>
    </source>
</evidence>
<keyword evidence="10" id="KW-0902">Two-component regulatory system</keyword>
<evidence type="ECO:0000256" key="4">
    <source>
        <dbReference type="ARBA" id="ARBA00022475"/>
    </source>
</evidence>
<keyword evidence="9" id="KW-0067">ATP-binding</keyword>
<evidence type="ECO:0000256" key="9">
    <source>
        <dbReference type="ARBA" id="ARBA00022840"/>
    </source>
</evidence>
<comment type="catalytic activity">
    <reaction evidence="1">
        <text>ATP + protein L-histidine = ADP + protein N-phospho-L-histidine.</text>
        <dbReference type="EC" id="2.7.13.3"/>
    </reaction>
</comment>
<gene>
    <name evidence="14" type="ORF">IQ247_15805</name>
</gene>
<dbReference type="Proteomes" id="UP000620559">
    <property type="component" value="Unassembled WGS sequence"/>
</dbReference>
<dbReference type="AlphaFoldDB" id="A0A8J7F4M6"/>
<evidence type="ECO:0000259" key="13">
    <source>
        <dbReference type="PROSITE" id="PS50885"/>
    </source>
</evidence>
<proteinExistence type="predicted"/>
<evidence type="ECO:0000313" key="15">
    <source>
        <dbReference type="Proteomes" id="UP000620559"/>
    </source>
</evidence>
<dbReference type="InterPro" id="IPR050398">
    <property type="entry name" value="HssS/ArlS-like"/>
</dbReference>
<dbReference type="Gene3D" id="6.10.340.10">
    <property type="match status" value="1"/>
</dbReference>
<reference evidence="14" key="1">
    <citation type="submission" date="2020-10" db="EMBL/GenBank/DDBJ databases">
        <authorList>
            <person name="Castelo-Branco R."/>
            <person name="Eusebio N."/>
            <person name="Adriana R."/>
            <person name="Vieira A."/>
            <person name="Brugerolle De Fraissinette N."/>
            <person name="Rezende De Castro R."/>
            <person name="Schneider M.P."/>
            <person name="Vasconcelos V."/>
            <person name="Leao P.N."/>
        </authorList>
    </citation>
    <scope>NUCLEOTIDE SEQUENCE</scope>
    <source>
        <strain evidence="14">LEGE 06105</strain>
    </source>
</reference>
<keyword evidence="12" id="KW-1133">Transmembrane helix</keyword>
<evidence type="ECO:0000256" key="8">
    <source>
        <dbReference type="ARBA" id="ARBA00022777"/>
    </source>
</evidence>
<dbReference type="PROSITE" id="PS50885">
    <property type="entry name" value="HAMP"/>
    <property type="match status" value="1"/>
</dbReference>
<keyword evidence="12" id="KW-0812">Transmembrane</keyword>
<dbReference type="SUPFAM" id="SSF158472">
    <property type="entry name" value="HAMP domain-like"/>
    <property type="match status" value="1"/>
</dbReference>
<dbReference type="Pfam" id="PF11845">
    <property type="entry name" value="Tll0287-like"/>
    <property type="match status" value="1"/>
</dbReference>
<organism evidence="14 15">
    <name type="scientific">Plectonema cf. radiosum LEGE 06105</name>
    <dbReference type="NCBI Taxonomy" id="945769"/>
    <lineage>
        <taxon>Bacteria</taxon>
        <taxon>Bacillati</taxon>
        <taxon>Cyanobacteriota</taxon>
        <taxon>Cyanophyceae</taxon>
        <taxon>Oscillatoriophycideae</taxon>
        <taxon>Oscillatoriales</taxon>
        <taxon>Microcoleaceae</taxon>
        <taxon>Plectonema</taxon>
    </lineage>
</organism>
<dbReference type="EC" id="2.7.13.3" evidence="3"/>
<evidence type="ECO:0000256" key="11">
    <source>
        <dbReference type="ARBA" id="ARBA00023136"/>
    </source>
</evidence>
<keyword evidence="5" id="KW-0597">Phosphoprotein</keyword>
<sequence length="297" mass="33681">MKIENKVNSILIILFLLGILISGIALSNVLQQKAQNEINSKASALMTMNNSVRSYTNERVGPLLSPQVEIQENFIPESIPSYSVREVFEYFRNTPEYANFFYKDATLNPTNLRDKADDFETEIVNSFRQQPDKTSLSGFRTMSGIKLYYTAKPFAIKNESCLRCHSIPENAPKSQLKTYGSEHGFGWTLNDILGVQIVYVPAEEILENARDSFMLVTGIVAMVFTVVIIIINLLLQRTVLRRIKRIATVAEQVSVGNMDANFGRQNKDEIGDLAEAFNRMKYSLEIAMNMLNRKKNN</sequence>
<dbReference type="PANTHER" id="PTHR45528">
    <property type="entry name" value="SENSOR HISTIDINE KINASE CPXA"/>
    <property type="match status" value="1"/>
</dbReference>
<evidence type="ECO:0000256" key="12">
    <source>
        <dbReference type="SAM" id="Phobius"/>
    </source>
</evidence>
<dbReference type="GO" id="GO:0000155">
    <property type="term" value="F:phosphorelay sensor kinase activity"/>
    <property type="evidence" value="ECO:0007669"/>
    <property type="project" value="TreeGrafter"/>
</dbReference>
<dbReference type="Pfam" id="PF00672">
    <property type="entry name" value="HAMP"/>
    <property type="match status" value="1"/>
</dbReference>
<dbReference type="CDD" id="cd06225">
    <property type="entry name" value="HAMP"/>
    <property type="match status" value="1"/>
</dbReference>
<evidence type="ECO:0000256" key="6">
    <source>
        <dbReference type="ARBA" id="ARBA00022679"/>
    </source>
</evidence>
<dbReference type="InterPro" id="IPR003660">
    <property type="entry name" value="HAMP_dom"/>
</dbReference>
<evidence type="ECO:0000256" key="2">
    <source>
        <dbReference type="ARBA" id="ARBA00004651"/>
    </source>
</evidence>
<evidence type="ECO:0000256" key="7">
    <source>
        <dbReference type="ARBA" id="ARBA00022741"/>
    </source>
</evidence>
<name>A0A8J7F4M6_9CYAN</name>
<comment type="caution">
    <text evidence="14">The sequence shown here is derived from an EMBL/GenBank/DDBJ whole genome shotgun (WGS) entry which is preliminary data.</text>
</comment>
<evidence type="ECO:0000313" key="14">
    <source>
        <dbReference type="EMBL" id="MBE9214113.1"/>
    </source>
</evidence>
<evidence type="ECO:0000256" key="10">
    <source>
        <dbReference type="ARBA" id="ARBA00023012"/>
    </source>
</evidence>
<dbReference type="InterPro" id="IPR021796">
    <property type="entry name" value="Tll0287-like_dom"/>
</dbReference>
<protein>
    <recommendedName>
        <fullName evidence="3">histidine kinase</fullName>
        <ecNumber evidence="3">2.7.13.3</ecNumber>
    </recommendedName>
</protein>
<comment type="subcellular location">
    <subcellularLocation>
        <location evidence="2">Cell membrane</location>
        <topology evidence="2">Multi-pass membrane protein</topology>
    </subcellularLocation>
</comment>
<keyword evidence="7" id="KW-0547">Nucleotide-binding</keyword>
<dbReference type="GO" id="GO:0005886">
    <property type="term" value="C:plasma membrane"/>
    <property type="evidence" value="ECO:0007669"/>
    <property type="project" value="UniProtKB-SubCell"/>
</dbReference>
<dbReference type="RefSeq" id="WP_193921575.1">
    <property type="nucleotide sequence ID" value="NZ_JADEWL010000050.1"/>
</dbReference>
<keyword evidence="11 12" id="KW-0472">Membrane</keyword>
<evidence type="ECO:0000256" key="5">
    <source>
        <dbReference type="ARBA" id="ARBA00022553"/>
    </source>
</evidence>
<dbReference type="PANTHER" id="PTHR45528:SF1">
    <property type="entry name" value="SENSOR HISTIDINE KINASE CPXA"/>
    <property type="match status" value="1"/>
</dbReference>
<dbReference type="GO" id="GO:0005524">
    <property type="term" value="F:ATP binding"/>
    <property type="evidence" value="ECO:0007669"/>
    <property type="project" value="UniProtKB-KW"/>
</dbReference>
<keyword evidence="8" id="KW-0418">Kinase</keyword>
<accession>A0A8J7F4M6</accession>
<evidence type="ECO:0000256" key="3">
    <source>
        <dbReference type="ARBA" id="ARBA00012438"/>
    </source>
</evidence>
<feature type="domain" description="HAMP" evidence="13">
    <location>
        <begin position="237"/>
        <end position="289"/>
    </location>
</feature>
<keyword evidence="15" id="KW-1185">Reference proteome</keyword>
<dbReference type="SMART" id="SM00304">
    <property type="entry name" value="HAMP"/>
    <property type="match status" value="1"/>
</dbReference>
<keyword evidence="4" id="KW-1003">Cell membrane</keyword>
<feature type="transmembrane region" description="Helical" evidence="12">
    <location>
        <begin position="213"/>
        <end position="235"/>
    </location>
</feature>
<dbReference type="EMBL" id="JADEWL010000050">
    <property type="protein sequence ID" value="MBE9214113.1"/>
    <property type="molecule type" value="Genomic_DNA"/>
</dbReference>